<accession>A0A183EXM3</accession>
<keyword evidence="1" id="KW-0677">Repeat</keyword>
<dbReference type="InterPro" id="IPR011990">
    <property type="entry name" value="TPR-like_helical_dom_sf"/>
</dbReference>
<dbReference type="PANTHER" id="PTHR20931:SF0">
    <property type="entry name" value="TETRATRICOPEPTIDE REPEAT PROTEIN 30"/>
    <property type="match status" value="1"/>
</dbReference>
<dbReference type="WBParaSite" id="GPUH_0002574401-mRNA-1">
    <property type="protein sequence ID" value="GPUH_0002574401-mRNA-1"/>
    <property type="gene ID" value="GPUH_0002574401"/>
</dbReference>
<name>A0A183EXM3_9BILA</name>
<dbReference type="AlphaFoldDB" id="A0A183EXM3"/>
<dbReference type="PANTHER" id="PTHR20931">
    <property type="entry name" value="TETRATRICOPEPTIDE REPEAT PROTEIN 30"/>
    <property type="match status" value="1"/>
</dbReference>
<keyword evidence="2 3" id="KW-0802">TPR repeat</keyword>
<dbReference type="GO" id="GO:0030992">
    <property type="term" value="C:intraciliary transport particle B"/>
    <property type="evidence" value="ECO:0007669"/>
    <property type="project" value="TreeGrafter"/>
</dbReference>
<reference evidence="4" key="1">
    <citation type="submission" date="2016-06" db="UniProtKB">
        <authorList>
            <consortium name="WormBaseParasite"/>
        </authorList>
    </citation>
    <scope>IDENTIFICATION</scope>
</reference>
<proteinExistence type="inferred from homology"/>
<evidence type="ECO:0000313" key="4">
    <source>
        <dbReference type="WBParaSite" id="GPUH_0002574401-mRNA-1"/>
    </source>
</evidence>
<sequence length="125" mass="13952">LESAIKYREEDIVNARVLVEQYAADDSDGEINLACLDYKPSLAYSIALCHYQMRDYSQALKFIADIIDRGIKDHPELSIGMVTEGIEVSSVGNTLLLHETALVEACNLKAAIEYNLKNRKTVAFL</sequence>
<keyword evidence="3" id="KW-0966">Cell projection</keyword>
<evidence type="ECO:0000256" key="2">
    <source>
        <dbReference type="ARBA" id="ARBA00022803"/>
    </source>
</evidence>
<comment type="function">
    <text evidence="3">Required for polyglutamylation of axonemal tubulin. Plays a role in anterograde intraflagellar transport (IFT), the process by which cilia precursors are transported from the base of the cilium to the site of their incorporation at the tip.</text>
</comment>
<evidence type="ECO:0000256" key="1">
    <source>
        <dbReference type="ARBA" id="ARBA00022737"/>
    </source>
</evidence>
<evidence type="ECO:0000256" key="3">
    <source>
        <dbReference type="RuleBase" id="RU367070"/>
    </source>
</evidence>
<dbReference type="InterPro" id="IPR039941">
    <property type="entry name" value="TT30"/>
</dbReference>
<dbReference type="Gene3D" id="1.25.40.10">
    <property type="entry name" value="Tetratricopeptide repeat domain"/>
    <property type="match status" value="1"/>
</dbReference>
<keyword evidence="3" id="KW-0969">Cilium</keyword>
<organism evidence="4">
    <name type="scientific">Gongylonema pulchrum</name>
    <dbReference type="NCBI Taxonomy" id="637853"/>
    <lineage>
        <taxon>Eukaryota</taxon>
        <taxon>Metazoa</taxon>
        <taxon>Ecdysozoa</taxon>
        <taxon>Nematoda</taxon>
        <taxon>Chromadorea</taxon>
        <taxon>Rhabditida</taxon>
        <taxon>Spirurina</taxon>
        <taxon>Spiruromorpha</taxon>
        <taxon>Spiruroidea</taxon>
        <taxon>Gongylonematidae</taxon>
        <taxon>Gongylonema</taxon>
    </lineage>
</organism>
<comment type="subcellular location">
    <subcellularLocation>
        <location evidence="3">Cell projection</location>
        <location evidence="3">Cilium</location>
    </subcellularLocation>
</comment>
<protein>
    <recommendedName>
        <fullName evidence="3">Tetratricopeptide repeat protein 30</fullName>
    </recommendedName>
</protein>
<comment type="similarity">
    <text evidence="3">Belongs to the TTC30/dfy-1/fleer family.</text>
</comment>
<dbReference type="GO" id="GO:0005879">
    <property type="term" value="C:axonemal microtubule"/>
    <property type="evidence" value="ECO:0007669"/>
    <property type="project" value="UniProtKB-UniRule"/>
</dbReference>
<keyword evidence="3" id="KW-0970">Cilium biogenesis/degradation</keyword>
<dbReference type="GO" id="GO:0042073">
    <property type="term" value="P:intraciliary transport"/>
    <property type="evidence" value="ECO:0007669"/>
    <property type="project" value="UniProtKB-UniRule"/>
</dbReference>
<dbReference type="GO" id="GO:0120170">
    <property type="term" value="F:intraciliary transport particle B binding"/>
    <property type="evidence" value="ECO:0007669"/>
    <property type="project" value="TreeGrafter"/>
</dbReference>